<evidence type="ECO:0000256" key="2">
    <source>
        <dbReference type="ARBA" id="ARBA00022801"/>
    </source>
</evidence>
<comment type="similarity">
    <text evidence="1 3">Belongs to the type-B carboxylesterase/lipase family.</text>
</comment>
<dbReference type="InterPro" id="IPR019826">
    <property type="entry name" value="Carboxylesterase_B_AS"/>
</dbReference>
<comment type="caution">
    <text evidence="5">The sequence shown here is derived from an EMBL/GenBank/DDBJ whole genome shotgun (WGS) entry which is preliminary data.</text>
</comment>
<dbReference type="EMBL" id="JAGPYM010000053">
    <property type="protein sequence ID" value="KAH6871540.1"/>
    <property type="molecule type" value="Genomic_DNA"/>
</dbReference>
<dbReference type="Pfam" id="PF00135">
    <property type="entry name" value="COesterase"/>
    <property type="match status" value="2"/>
</dbReference>
<dbReference type="OrthoDB" id="408631at2759"/>
<dbReference type="Gene3D" id="3.40.50.1820">
    <property type="entry name" value="alpha/beta hydrolase"/>
    <property type="match status" value="2"/>
</dbReference>
<feature type="domain" description="Carboxylesterase type B" evidence="4">
    <location>
        <begin position="381"/>
        <end position="504"/>
    </location>
</feature>
<dbReference type="InterPro" id="IPR029058">
    <property type="entry name" value="AB_hydrolase_fold"/>
</dbReference>
<dbReference type="InterPro" id="IPR050654">
    <property type="entry name" value="AChE-related_enzymes"/>
</dbReference>
<dbReference type="GO" id="GO:0052689">
    <property type="term" value="F:carboxylic ester hydrolase activity"/>
    <property type="evidence" value="ECO:0007669"/>
    <property type="project" value="TreeGrafter"/>
</dbReference>
<dbReference type="AlphaFoldDB" id="A0A9P8VRH2"/>
<keyword evidence="3" id="KW-0732">Signal</keyword>
<dbReference type="PROSITE" id="PS00122">
    <property type="entry name" value="CARBOXYLESTERASE_B_1"/>
    <property type="match status" value="1"/>
</dbReference>
<accession>A0A9P8VRH2</accession>
<feature type="chain" id="PRO_5040538778" description="Carboxylic ester hydrolase" evidence="3">
    <location>
        <begin position="24"/>
        <end position="541"/>
    </location>
</feature>
<dbReference type="SUPFAM" id="SSF53474">
    <property type="entry name" value="alpha/beta-Hydrolases"/>
    <property type="match status" value="1"/>
</dbReference>
<evidence type="ECO:0000256" key="3">
    <source>
        <dbReference type="RuleBase" id="RU361235"/>
    </source>
</evidence>
<dbReference type="PANTHER" id="PTHR43918">
    <property type="entry name" value="ACETYLCHOLINESTERASE"/>
    <property type="match status" value="1"/>
</dbReference>
<dbReference type="Proteomes" id="UP000777438">
    <property type="component" value="Unassembled WGS sequence"/>
</dbReference>
<proteinExistence type="inferred from homology"/>
<evidence type="ECO:0000313" key="5">
    <source>
        <dbReference type="EMBL" id="KAH6871540.1"/>
    </source>
</evidence>
<reference evidence="5 6" key="1">
    <citation type="journal article" date="2021" name="Nat. Commun.">
        <title>Genetic determinants of endophytism in the Arabidopsis root mycobiome.</title>
        <authorList>
            <person name="Mesny F."/>
            <person name="Miyauchi S."/>
            <person name="Thiergart T."/>
            <person name="Pickel B."/>
            <person name="Atanasova L."/>
            <person name="Karlsson M."/>
            <person name="Huettel B."/>
            <person name="Barry K.W."/>
            <person name="Haridas S."/>
            <person name="Chen C."/>
            <person name="Bauer D."/>
            <person name="Andreopoulos W."/>
            <person name="Pangilinan J."/>
            <person name="LaButti K."/>
            <person name="Riley R."/>
            <person name="Lipzen A."/>
            <person name="Clum A."/>
            <person name="Drula E."/>
            <person name="Henrissat B."/>
            <person name="Kohler A."/>
            <person name="Grigoriev I.V."/>
            <person name="Martin F.M."/>
            <person name="Hacquard S."/>
        </authorList>
    </citation>
    <scope>NUCLEOTIDE SEQUENCE [LARGE SCALE GENOMIC DNA]</scope>
    <source>
        <strain evidence="5 6">MPI-CAGE-CH-0241</strain>
    </source>
</reference>
<keyword evidence="2 3" id="KW-0378">Hydrolase</keyword>
<organism evidence="5 6">
    <name type="scientific">Thelonectria olida</name>
    <dbReference type="NCBI Taxonomy" id="1576542"/>
    <lineage>
        <taxon>Eukaryota</taxon>
        <taxon>Fungi</taxon>
        <taxon>Dikarya</taxon>
        <taxon>Ascomycota</taxon>
        <taxon>Pezizomycotina</taxon>
        <taxon>Sordariomycetes</taxon>
        <taxon>Hypocreomycetidae</taxon>
        <taxon>Hypocreales</taxon>
        <taxon>Nectriaceae</taxon>
        <taxon>Thelonectria</taxon>
    </lineage>
</organism>
<keyword evidence="6" id="KW-1185">Reference proteome</keyword>
<evidence type="ECO:0000259" key="4">
    <source>
        <dbReference type="Pfam" id="PF00135"/>
    </source>
</evidence>
<feature type="domain" description="Carboxylesterase type B" evidence="4">
    <location>
        <begin position="41"/>
        <end position="373"/>
    </location>
</feature>
<protein>
    <recommendedName>
        <fullName evidence="3">Carboxylic ester hydrolase</fullName>
        <ecNumber evidence="3">3.1.1.-</ecNumber>
    </recommendedName>
</protein>
<evidence type="ECO:0000256" key="1">
    <source>
        <dbReference type="ARBA" id="ARBA00005964"/>
    </source>
</evidence>
<dbReference type="PANTHER" id="PTHR43918:SF4">
    <property type="entry name" value="CARBOXYLIC ESTER HYDROLASE"/>
    <property type="match status" value="1"/>
</dbReference>
<dbReference type="InterPro" id="IPR002018">
    <property type="entry name" value="CarbesteraseB"/>
</dbReference>
<feature type="signal peptide" evidence="3">
    <location>
        <begin position="1"/>
        <end position="23"/>
    </location>
</feature>
<name>A0A9P8VRH2_9HYPO</name>
<dbReference type="EC" id="3.1.1.-" evidence="3"/>
<sequence>MPSLTIHSYTSLVLVALITASSARSHVDRAVSSRERWTVGQIVQTSSGPVQGHAASNAGEVSEYLGIPYAKPPIGELRFQPPIPFNGTQIVNGASFGFSCMGTRLLATESIDPDSVQTLGMTDVAINLLQELEPSKHISEDCLTLNVWTKPQAGESKKAVLVWIHGGGFISGGSAVPWYNGQFIADQEDVVIVTINYRLTIFGFPGNPTSPPNLGLLDQRMAVEWIRRNINGFGGDPDRITLFGQSAGGISVDYYSYAWTTDPIAHGFISQSGTATSLVQSTKAEASTNWFNASAALGCGNSSSDHNQVFECMQRKPAADMLSVLPSIDFRKLSNIAYSPTVDDALVFSTYRERKAADLPILVGNTDFEAGLLRLFAPGVREDLWHVFNQRTYVCPAGERASYGMLTGTPTWRYRYFGEFPNLRLTTNPPSGAWHAAEIPILFDTIPTTAIANTPEQVAIGKYMRGAWAAFAKDPANGLTTYEDGWPQYSPSDRTLVRIGFDNMTGTNLAVGTQYDGGCPLSEAAPNQTTGRTKALPTATV</sequence>
<gene>
    <name evidence="5" type="ORF">B0T10DRAFT_417309</name>
</gene>
<evidence type="ECO:0000313" key="6">
    <source>
        <dbReference type="Proteomes" id="UP000777438"/>
    </source>
</evidence>